<dbReference type="KEGG" id="kdj:28970185"/>
<feature type="compositionally biased region" description="Polar residues" evidence="1">
    <location>
        <begin position="41"/>
        <end position="51"/>
    </location>
</feature>
<keyword evidence="2" id="KW-0812">Transmembrane</keyword>
<dbReference type="GeneID" id="28970185"/>
<reference evidence="3" key="2">
    <citation type="submission" date="2024-02" db="EMBL/GenBank/DDBJ databases">
        <title>Comparative genomics of Cryptococcus and Kwoniella reveals pathogenesis evolution and contrasting modes of karyotype evolution via chromosome fusion or intercentromeric recombination.</title>
        <authorList>
            <person name="Coelho M.A."/>
            <person name="David-Palma M."/>
            <person name="Shea T."/>
            <person name="Bowers K."/>
            <person name="McGinley-Smith S."/>
            <person name="Mohammad A.W."/>
            <person name="Gnirke A."/>
            <person name="Yurkov A.M."/>
            <person name="Nowrousian M."/>
            <person name="Sun S."/>
            <person name="Cuomo C.A."/>
            <person name="Heitman J."/>
        </authorList>
    </citation>
    <scope>NUCLEOTIDE SEQUENCE</scope>
    <source>
        <strain evidence="3">CBS 10117</strain>
    </source>
</reference>
<name>A0AAJ8KVZ1_9TREE</name>
<feature type="transmembrane region" description="Helical" evidence="2">
    <location>
        <begin position="268"/>
        <end position="290"/>
    </location>
</feature>
<dbReference type="Proteomes" id="UP000078595">
    <property type="component" value="Chromosome 9"/>
</dbReference>
<feature type="transmembrane region" description="Helical" evidence="2">
    <location>
        <begin position="226"/>
        <end position="248"/>
    </location>
</feature>
<dbReference type="RefSeq" id="XP_065825575.1">
    <property type="nucleotide sequence ID" value="XM_065969503.1"/>
</dbReference>
<dbReference type="AlphaFoldDB" id="A0AAJ8KVZ1"/>
<feature type="transmembrane region" description="Helical" evidence="2">
    <location>
        <begin position="198"/>
        <end position="219"/>
    </location>
</feature>
<feature type="region of interest" description="Disordered" evidence="1">
    <location>
        <begin position="70"/>
        <end position="91"/>
    </location>
</feature>
<protein>
    <submittedName>
        <fullName evidence="3">Uncharacterized protein</fullName>
    </submittedName>
</protein>
<dbReference type="EMBL" id="CP144538">
    <property type="protein sequence ID" value="WWC64475.1"/>
    <property type="molecule type" value="Genomic_DNA"/>
</dbReference>
<proteinExistence type="predicted"/>
<reference evidence="3" key="1">
    <citation type="submission" date="2013-07" db="EMBL/GenBank/DDBJ databases">
        <authorList>
            <consortium name="The Broad Institute Genome Sequencing Platform"/>
            <person name="Cuomo C."/>
            <person name="Litvintseva A."/>
            <person name="Chen Y."/>
            <person name="Heitman J."/>
            <person name="Sun S."/>
            <person name="Springer D."/>
            <person name="Dromer F."/>
            <person name="Young S.K."/>
            <person name="Zeng Q."/>
            <person name="Gargeya S."/>
            <person name="Fitzgerald M."/>
            <person name="Abouelleil A."/>
            <person name="Alvarado L."/>
            <person name="Berlin A.M."/>
            <person name="Chapman S.B."/>
            <person name="Dewar J."/>
            <person name="Goldberg J."/>
            <person name="Griggs A."/>
            <person name="Gujja S."/>
            <person name="Hansen M."/>
            <person name="Howarth C."/>
            <person name="Imamovic A."/>
            <person name="Larimer J."/>
            <person name="McCowan C."/>
            <person name="Murphy C."/>
            <person name="Pearson M."/>
            <person name="Priest M."/>
            <person name="Roberts A."/>
            <person name="Saif S."/>
            <person name="Shea T."/>
            <person name="Sykes S."/>
            <person name="Wortman J."/>
            <person name="Nusbaum C."/>
            <person name="Birren B."/>
        </authorList>
    </citation>
    <scope>NUCLEOTIDE SEQUENCE</scope>
    <source>
        <strain evidence="3">CBS 10117</strain>
    </source>
</reference>
<gene>
    <name evidence="3" type="ORF">I303_107085</name>
</gene>
<evidence type="ECO:0000256" key="1">
    <source>
        <dbReference type="SAM" id="MobiDB-lite"/>
    </source>
</evidence>
<feature type="region of interest" description="Disordered" evidence="1">
    <location>
        <begin position="1"/>
        <end position="51"/>
    </location>
</feature>
<evidence type="ECO:0000313" key="4">
    <source>
        <dbReference type="Proteomes" id="UP000078595"/>
    </source>
</evidence>
<accession>A0AAJ8KVZ1</accession>
<organism evidence="3 4">
    <name type="scientific">Kwoniella dejecticola CBS 10117</name>
    <dbReference type="NCBI Taxonomy" id="1296121"/>
    <lineage>
        <taxon>Eukaryota</taxon>
        <taxon>Fungi</taxon>
        <taxon>Dikarya</taxon>
        <taxon>Basidiomycota</taxon>
        <taxon>Agaricomycotina</taxon>
        <taxon>Tremellomycetes</taxon>
        <taxon>Tremellales</taxon>
        <taxon>Cryptococcaceae</taxon>
        <taxon>Kwoniella</taxon>
    </lineage>
</organism>
<feature type="transmembrane region" description="Helical" evidence="2">
    <location>
        <begin position="326"/>
        <end position="350"/>
    </location>
</feature>
<evidence type="ECO:0000256" key="2">
    <source>
        <dbReference type="SAM" id="Phobius"/>
    </source>
</evidence>
<sequence length="428" mass="48370">MAENLEESRSSVSSPGAKRPSILPRRDSLPPPLRSRSDSSTSYTSFESAKSLNDHKVYEATADNSIVPLVSSLPSDAVPPTEAEMDDSDRTGEGVFDILKDEEIAKLNTLSRLEGNHRITSKHGLKHLDLDLAETSNMVNHETTDRQIPKTPRTPKRFIQDHITIKTPRLPVPLTAARIPIPVPIPTHVNLPTPVMPVIHLLLIVAHLILSALIPFLLFKNFIQPLVLWIITTVTVVLQCVYLLPGIVLEAIGLLRRRPIHTAWLQSGLHIVIMVLSLIPHGATVFLLIVSDQIPECPSALIYRPPALPNFESHLRWSTCKQLPKVTLVALVNVIIVSVEIIVAGMAVTIDYRIQRQEERRHSVDVLEEIAKARKRRRRKTWWKDDPNDEIYHKMRRRRWTAGTGKLLWDIEGYIHRKKAKESEEKAV</sequence>
<keyword evidence="2" id="KW-1133">Transmembrane helix</keyword>
<keyword evidence="2" id="KW-0472">Membrane</keyword>
<evidence type="ECO:0000313" key="3">
    <source>
        <dbReference type="EMBL" id="WWC64475.1"/>
    </source>
</evidence>
<keyword evidence="4" id="KW-1185">Reference proteome</keyword>